<name>A0ABT6FL37_9BACT</name>
<evidence type="ECO:0000256" key="2">
    <source>
        <dbReference type="SAM" id="MobiDB-lite"/>
    </source>
</evidence>
<evidence type="ECO:0008006" key="6">
    <source>
        <dbReference type="Google" id="ProtNLM"/>
    </source>
</evidence>
<comment type="caution">
    <text evidence="4">The sequence shown here is derived from an EMBL/GenBank/DDBJ whole genome shotgun (WGS) entry which is preliminary data.</text>
</comment>
<evidence type="ECO:0000256" key="1">
    <source>
        <dbReference type="SAM" id="Coils"/>
    </source>
</evidence>
<evidence type="ECO:0000313" key="4">
    <source>
        <dbReference type="EMBL" id="MDG3008267.1"/>
    </source>
</evidence>
<organism evidence="4 5">
    <name type="scientific">Paludisphaera mucosa</name>
    <dbReference type="NCBI Taxonomy" id="3030827"/>
    <lineage>
        <taxon>Bacteria</taxon>
        <taxon>Pseudomonadati</taxon>
        <taxon>Planctomycetota</taxon>
        <taxon>Planctomycetia</taxon>
        <taxon>Isosphaerales</taxon>
        <taxon>Isosphaeraceae</taxon>
        <taxon>Paludisphaera</taxon>
    </lineage>
</organism>
<keyword evidence="5" id="KW-1185">Reference proteome</keyword>
<feature type="compositionally biased region" description="Basic and acidic residues" evidence="2">
    <location>
        <begin position="44"/>
        <end position="102"/>
    </location>
</feature>
<feature type="signal peptide" evidence="3">
    <location>
        <begin position="1"/>
        <end position="33"/>
    </location>
</feature>
<protein>
    <recommendedName>
        <fullName evidence="6">Chromosome partition protein Smc</fullName>
    </recommendedName>
</protein>
<feature type="region of interest" description="Disordered" evidence="2">
    <location>
        <begin position="42"/>
        <end position="102"/>
    </location>
</feature>
<proteinExistence type="predicted"/>
<reference evidence="4 5" key="1">
    <citation type="submission" date="2023-03" db="EMBL/GenBank/DDBJ databases">
        <title>Paludisphaera mucosa sp. nov. a novel planctomycete from northern fen.</title>
        <authorList>
            <person name="Ivanova A."/>
        </authorList>
    </citation>
    <scope>NUCLEOTIDE SEQUENCE [LARGE SCALE GENOMIC DNA]</scope>
    <source>
        <strain evidence="4 5">Pla2</strain>
    </source>
</reference>
<evidence type="ECO:0000313" key="5">
    <source>
        <dbReference type="Proteomes" id="UP001216907"/>
    </source>
</evidence>
<feature type="region of interest" description="Disordered" evidence="2">
    <location>
        <begin position="532"/>
        <end position="552"/>
    </location>
</feature>
<dbReference type="RefSeq" id="WP_277864594.1">
    <property type="nucleotide sequence ID" value="NZ_JARRAG010000004.1"/>
</dbReference>
<keyword evidence="3" id="KW-0732">Signal</keyword>
<feature type="coiled-coil region" evidence="1">
    <location>
        <begin position="157"/>
        <end position="224"/>
    </location>
</feature>
<feature type="chain" id="PRO_5046704913" description="Chromosome partition protein Smc" evidence="3">
    <location>
        <begin position="34"/>
        <end position="552"/>
    </location>
</feature>
<feature type="compositionally biased region" description="Basic and acidic residues" evidence="2">
    <location>
        <begin position="236"/>
        <end position="249"/>
    </location>
</feature>
<sequence>MTRTSLELRRRSTPLLILAVLAILGTASGLAHAQDAADVFDDAPADKKDAPADKKDAPAEKPAEKKDATEKKDAEKKDAPKPDAAKAMPKKDLGADPNVSDRDSIEFTQENVASQMNELEERMFRLSEALRSLEPENASRLKLALKFSREELILQQMKDARKLLKDAQLSKAETEVREMLAKLDHLRRLLLAEDLDFQMKLARLRQMRETLNRLDRIVQEERRELAWSKTAKEAKAAKDDFKKTEKDQAGNRGASDALASASSRLGNQGIALQKDLIRASAAMGEAEGQLSKEAADPAAVKQDEALKHLVKGRTDLGKAAEALLVELRTELQQRILAELNEMHEIQVSIRETTEAQAPRVAQKSRTALLLVTGLAPKEAELADRIDQLRALTEETEFGIALPTSLRVIGREMTHASELLKNGDPTEPTVVLEKRIEEDLLALAEAMRRLPASTPPKPGTPLPKDLRQREQELNRLIAELKMIRLLQSRVNDDTVKVDQGRPGEAILPPALKRDIETLESSQDEIRETLGKLAERYEGAPAEAPAPEEPAKPK</sequence>
<dbReference type="Proteomes" id="UP001216907">
    <property type="component" value="Unassembled WGS sequence"/>
</dbReference>
<accession>A0ABT6FL37</accession>
<feature type="region of interest" description="Disordered" evidence="2">
    <location>
        <begin position="236"/>
        <end position="260"/>
    </location>
</feature>
<gene>
    <name evidence="4" type="ORF">PZE19_31250</name>
</gene>
<dbReference type="EMBL" id="JARRAG010000004">
    <property type="protein sequence ID" value="MDG3008267.1"/>
    <property type="molecule type" value="Genomic_DNA"/>
</dbReference>
<keyword evidence="1" id="KW-0175">Coiled coil</keyword>
<evidence type="ECO:0000256" key="3">
    <source>
        <dbReference type="SAM" id="SignalP"/>
    </source>
</evidence>